<gene>
    <name evidence="2" type="ORF">PR002_g16014</name>
</gene>
<evidence type="ECO:0000313" key="2">
    <source>
        <dbReference type="EMBL" id="KAE9008078.1"/>
    </source>
</evidence>
<dbReference type="EMBL" id="QXFU01001197">
    <property type="protein sequence ID" value="KAE9008078.1"/>
    <property type="molecule type" value="Genomic_DNA"/>
</dbReference>
<dbReference type="AlphaFoldDB" id="A0A6A3KRN8"/>
<comment type="caution">
    <text evidence="2">The sequence shown here is derived from an EMBL/GenBank/DDBJ whole genome shotgun (WGS) entry which is preliminary data.</text>
</comment>
<reference evidence="2 3" key="1">
    <citation type="submission" date="2018-09" db="EMBL/GenBank/DDBJ databases">
        <title>Genomic investigation of the strawberry pathogen Phytophthora fragariae indicates pathogenicity is determined by transcriptional variation in three key races.</title>
        <authorList>
            <person name="Adams T.M."/>
            <person name="Armitage A.D."/>
            <person name="Sobczyk M.K."/>
            <person name="Bates H.J."/>
            <person name="Dunwell J.M."/>
            <person name="Nellist C.F."/>
            <person name="Harrison R.J."/>
        </authorList>
    </citation>
    <scope>NUCLEOTIDE SEQUENCE [LARGE SCALE GENOMIC DNA]</scope>
    <source>
        <strain evidence="2 3">SCRP324</strain>
    </source>
</reference>
<evidence type="ECO:0000256" key="1">
    <source>
        <dbReference type="SAM" id="MobiDB-lite"/>
    </source>
</evidence>
<organism evidence="2 3">
    <name type="scientific">Phytophthora rubi</name>
    <dbReference type="NCBI Taxonomy" id="129364"/>
    <lineage>
        <taxon>Eukaryota</taxon>
        <taxon>Sar</taxon>
        <taxon>Stramenopiles</taxon>
        <taxon>Oomycota</taxon>
        <taxon>Peronosporomycetes</taxon>
        <taxon>Peronosporales</taxon>
        <taxon>Peronosporaceae</taxon>
        <taxon>Phytophthora</taxon>
    </lineage>
</organism>
<proteinExistence type="predicted"/>
<dbReference type="Proteomes" id="UP000435112">
    <property type="component" value="Unassembled WGS sequence"/>
</dbReference>
<accession>A0A6A3KRN8</accession>
<protein>
    <submittedName>
        <fullName evidence="2">Uncharacterized protein</fullName>
    </submittedName>
</protein>
<feature type="region of interest" description="Disordered" evidence="1">
    <location>
        <begin position="24"/>
        <end position="53"/>
    </location>
</feature>
<name>A0A6A3KRN8_9STRA</name>
<dbReference type="OrthoDB" id="10573284at2759"/>
<evidence type="ECO:0000313" key="3">
    <source>
        <dbReference type="Proteomes" id="UP000435112"/>
    </source>
</evidence>
<sequence length="53" mass="5544">MNEEEKQAEAGGSSQQLVVGLGARAAMKHAAQDDEGQEETEGAVRAAPMTTAW</sequence>